<dbReference type="InterPro" id="IPR036641">
    <property type="entry name" value="HPT_dom_sf"/>
</dbReference>
<dbReference type="Gene3D" id="1.10.287.130">
    <property type="match status" value="1"/>
</dbReference>
<dbReference type="RefSeq" id="WP_343845877.1">
    <property type="nucleotide sequence ID" value="NZ_BAAAEI010000015.1"/>
</dbReference>
<keyword evidence="9" id="KW-0418">Kinase</keyword>
<dbReference type="InterPro" id="IPR003594">
    <property type="entry name" value="HATPase_dom"/>
</dbReference>
<evidence type="ECO:0000256" key="5">
    <source>
        <dbReference type="ARBA" id="ARBA00022519"/>
    </source>
</evidence>
<dbReference type="SUPFAM" id="SSF52172">
    <property type="entry name" value="CheY-like"/>
    <property type="match status" value="2"/>
</dbReference>
<evidence type="ECO:0000259" key="17">
    <source>
        <dbReference type="PROSITE" id="PS50110"/>
    </source>
</evidence>
<evidence type="ECO:0000313" key="20">
    <source>
        <dbReference type="Proteomes" id="UP001501757"/>
    </source>
</evidence>
<dbReference type="Gene3D" id="1.20.120.160">
    <property type="entry name" value="HPT domain"/>
    <property type="match status" value="1"/>
</dbReference>
<evidence type="ECO:0000256" key="3">
    <source>
        <dbReference type="ARBA" id="ARBA00012438"/>
    </source>
</evidence>
<dbReference type="PANTHER" id="PTHR43047:SF72">
    <property type="entry name" value="OSMOSENSING HISTIDINE PROTEIN KINASE SLN1"/>
    <property type="match status" value="1"/>
</dbReference>
<evidence type="ECO:0000256" key="13">
    <source>
        <dbReference type="ARBA" id="ARBA00023136"/>
    </source>
</evidence>
<feature type="domain" description="Histidine kinase" evidence="16">
    <location>
        <begin position="151"/>
        <end position="367"/>
    </location>
</feature>
<evidence type="ECO:0000256" key="2">
    <source>
        <dbReference type="ARBA" id="ARBA00004429"/>
    </source>
</evidence>
<dbReference type="Gene3D" id="3.40.50.2300">
    <property type="match status" value="2"/>
</dbReference>
<gene>
    <name evidence="19" type="ORF">GCM10009092_29030</name>
</gene>
<dbReference type="PRINTS" id="PR00344">
    <property type="entry name" value="BCTRLSENSOR"/>
</dbReference>
<dbReference type="Pfam" id="PF00072">
    <property type="entry name" value="Response_reg"/>
    <property type="match status" value="2"/>
</dbReference>
<evidence type="ECO:0000256" key="7">
    <source>
        <dbReference type="ARBA" id="ARBA00022679"/>
    </source>
</evidence>
<keyword evidence="10" id="KW-0547">Nucleotide-binding</keyword>
<dbReference type="InterPro" id="IPR004358">
    <property type="entry name" value="Sig_transdc_His_kin-like_C"/>
</dbReference>
<evidence type="ECO:0000256" key="10">
    <source>
        <dbReference type="ARBA" id="ARBA00022840"/>
    </source>
</evidence>
<dbReference type="SUPFAM" id="SSF55874">
    <property type="entry name" value="ATPase domain of HSP90 chaperone/DNA topoisomerase II/histidine kinase"/>
    <property type="match status" value="1"/>
</dbReference>
<evidence type="ECO:0000256" key="11">
    <source>
        <dbReference type="ARBA" id="ARBA00022989"/>
    </source>
</evidence>
<dbReference type="SMART" id="SM00387">
    <property type="entry name" value="HATPase_c"/>
    <property type="match status" value="1"/>
</dbReference>
<evidence type="ECO:0000259" key="18">
    <source>
        <dbReference type="PROSITE" id="PS50894"/>
    </source>
</evidence>
<feature type="domain" description="Response regulatory" evidence="17">
    <location>
        <begin position="387"/>
        <end position="501"/>
    </location>
</feature>
<keyword evidence="4" id="KW-1003">Cell membrane</keyword>
<evidence type="ECO:0000256" key="12">
    <source>
        <dbReference type="ARBA" id="ARBA00023012"/>
    </source>
</evidence>
<feature type="modified residue" description="4-aspartylphosphate" evidence="15">
    <location>
        <position position="436"/>
    </location>
</feature>
<feature type="domain" description="Response regulatory" evidence="17">
    <location>
        <begin position="7"/>
        <end position="122"/>
    </location>
</feature>
<name>A0ABN0XFG9_9ALTE</name>
<comment type="caution">
    <text evidence="19">The sequence shown here is derived from an EMBL/GenBank/DDBJ whole genome shotgun (WGS) entry which is preliminary data.</text>
</comment>
<proteinExistence type="predicted"/>
<evidence type="ECO:0000259" key="16">
    <source>
        <dbReference type="PROSITE" id="PS50109"/>
    </source>
</evidence>
<feature type="modified residue" description="Phosphohistidine" evidence="14">
    <location>
        <position position="552"/>
    </location>
</feature>
<accession>A0ABN0XFG9</accession>
<dbReference type="SMART" id="SM00388">
    <property type="entry name" value="HisKA"/>
    <property type="match status" value="1"/>
</dbReference>
<dbReference type="InterPro" id="IPR005467">
    <property type="entry name" value="His_kinase_dom"/>
</dbReference>
<evidence type="ECO:0000256" key="4">
    <source>
        <dbReference type="ARBA" id="ARBA00022475"/>
    </source>
</evidence>
<evidence type="ECO:0000256" key="9">
    <source>
        <dbReference type="ARBA" id="ARBA00022777"/>
    </source>
</evidence>
<comment type="subcellular location">
    <subcellularLocation>
        <location evidence="2">Cell inner membrane</location>
        <topology evidence="2">Multi-pass membrane protein</topology>
    </subcellularLocation>
</comment>
<sequence length="606" mass="66555">MTTAHPTVLLVDDEKANLRLLSDLLRQDAGIILAQSGNQAIEKAVAMQPDLILLDILMPGMDGFDTLRALKSMPQTSDIPVIFITGLDNPQKEQEGLRLGAQDYIHKPFNIDVVKARIATQLEIVRSRRELQTLSEDLSRASEAKSRFLANMSHEIRTPLTSIIGYAEALLAGEFNGDEQQAIKAISVSGKHLLTLLNDVLDLSKIEAGKLEVELLPVNLAALLEEVQMLVADNARKKHLTFSMELANNLPQGILTDPVRLKQILVNLLSNAIKFTPEGEVSLSVSQQGEKMCFTVRDTGPGIDKARQAELFAPFTQGDSSISREFGGTGLGLSISAQLAAKLSGHIHLDSTPGQGSSFSLYLQAQPCQIPGKYDAIGTNKGQLNGKVLLAEDSTESRQLLKRMLQSQGLLVKAVENGQQLLEAAMAEEFDLILSDISMPTMDGLQAIKLMRAVGVDTAVIALTANVMSQDIKVYLESGFTDHLSKPIDRQKFAKLLNTYLPNCQNVDELHMPGEEMQQLMQQFVRGLPAHLRAIQQAYQQNNIAQLEQLAHKLRGTAALFQFKQISEMARRLEHRLPIDKLPLALDDLSQEVEKLVADTDKLSAD</sequence>
<evidence type="ECO:0000256" key="14">
    <source>
        <dbReference type="PROSITE-ProRule" id="PRU00110"/>
    </source>
</evidence>
<keyword evidence="7" id="KW-0808">Transferase</keyword>
<dbReference type="SMART" id="SM00448">
    <property type="entry name" value="REC"/>
    <property type="match status" value="2"/>
</dbReference>
<protein>
    <recommendedName>
        <fullName evidence="3">histidine kinase</fullName>
        <ecNumber evidence="3">2.7.13.3</ecNumber>
    </recommendedName>
</protein>
<dbReference type="InterPro" id="IPR036097">
    <property type="entry name" value="HisK_dim/P_sf"/>
</dbReference>
<dbReference type="Gene3D" id="3.30.565.10">
    <property type="entry name" value="Histidine kinase-like ATPase, C-terminal domain"/>
    <property type="match status" value="1"/>
</dbReference>
<comment type="catalytic activity">
    <reaction evidence="1">
        <text>ATP + protein L-histidine = ADP + protein N-phospho-L-histidine.</text>
        <dbReference type="EC" id="2.7.13.3"/>
    </reaction>
</comment>
<evidence type="ECO:0000256" key="6">
    <source>
        <dbReference type="ARBA" id="ARBA00022553"/>
    </source>
</evidence>
<keyword evidence="10" id="KW-0067">ATP-binding</keyword>
<dbReference type="InterPro" id="IPR008207">
    <property type="entry name" value="Sig_transdc_His_kin_Hpt_dom"/>
</dbReference>
<dbReference type="Pfam" id="PF02518">
    <property type="entry name" value="HATPase_c"/>
    <property type="match status" value="1"/>
</dbReference>
<evidence type="ECO:0000256" key="15">
    <source>
        <dbReference type="PROSITE-ProRule" id="PRU00169"/>
    </source>
</evidence>
<dbReference type="CDD" id="cd00082">
    <property type="entry name" value="HisKA"/>
    <property type="match status" value="1"/>
</dbReference>
<dbReference type="PROSITE" id="PS50110">
    <property type="entry name" value="RESPONSE_REGULATORY"/>
    <property type="match status" value="2"/>
</dbReference>
<keyword evidence="6 15" id="KW-0597">Phosphoprotein</keyword>
<keyword evidence="13" id="KW-0472">Membrane</keyword>
<dbReference type="CDD" id="cd17546">
    <property type="entry name" value="REC_hyHK_CKI1_RcsC-like"/>
    <property type="match status" value="1"/>
</dbReference>
<keyword evidence="20" id="KW-1185">Reference proteome</keyword>
<dbReference type="PROSITE" id="PS50109">
    <property type="entry name" value="HIS_KIN"/>
    <property type="match status" value="1"/>
</dbReference>
<dbReference type="PANTHER" id="PTHR43047">
    <property type="entry name" value="TWO-COMPONENT HISTIDINE PROTEIN KINASE"/>
    <property type="match status" value="1"/>
</dbReference>
<organism evidence="19 20">
    <name type="scientific">Bowmanella denitrificans</name>
    <dbReference type="NCBI Taxonomy" id="366582"/>
    <lineage>
        <taxon>Bacteria</taxon>
        <taxon>Pseudomonadati</taxon>
        <taxon>Pseudomonadota</taxon>
        <taxon>Gammaproteobacteria</taxon>
        <taxon>Alteromonadales</taxon>
        <taxon>Alteromonadaceae</taxon>
        <taxon>Bowmanella</taxon>
    </lineage>
</organism>
<evidence type="ECO:0000256" key="1">
    <source>
        <dbReference type="ARBA" id="ARBA00000085"/>
    </source>
</evidence>
<evidence type="ECO:0000313" key="19">
    <source>
        <dbReference type="EMBL" id="GAA0362814.1"/>
    </source>
</evidence>
<dbReference type="PROSITE" id="PS50894">
    <property type="entry name" value="HPT"/>
    <property type="match status" value="1"/>
</dbReference>
<dbReference type="Proteomes" id="UP001501757">
    <property type="component" value="Unassembled WGS sequence"/>
</dbReference>
<keyword evidence="5" id="KW-0997">Cell inner membrane</keyword>
<dbReference type="InterPro" id="IPR001789">
    <property type="entry name" value="Sig_transdc_resp-reg_receiver"/>
</dbReference>
<keyword evidence="12" id="KW-0902">Two-component regulatory system</keyword>
<dbReference type="Pfam" id="PF00512">
    <property type="entry name" value="HisKA"/>
    <property type="match status" value="1"/>
</dbReference>
<feature type="modified residue" description="4-aspartylphosphate" evidence="15">
    <location>
        <position position="55"/>
    </location>
</feature>
<dbReference type="InterPro" id="IPR003661">
    <property type="entry name" value="HisK_dim/P_dom"/>
</dbReference>
<feature type="domain" description="HPt" evidence="18">
    <location>
        <begin position="513"/>
        <end position="606"/>
    </location>
</feature>
<reference evidence="19 20" key="1">
    <citation type="journal article" date="2019" name="Int. J. Syst. Evol. Microbiol.">
        <title>The Global Catalogue of Microorganisms (GCM) 10K type strain sequencing project: providing services to taxonomists for standard genome sequencing and annotation.</title>
        <authorList>
            <consortium name="The Broad Institute Genomics Platform"/>
            <consortium name="The Broad Institute Genome Sequencing Center for Infectious Disease"/>
            <person name="Wu L."/>
            <person name="Ma J."/>
        </authorList>
    </citation>
    <scope>NUCLEOTIDE SEQUENCE [LARGE SCALE GENOMIC DNA]</scope>
    <source>
        <strain evidence="19 20">JCM 13378</strain>
    </source>
</reference>
<dbReference type="InterPro" id="IPR011006">
    <property type="entry name" value="CheY-like_superfamily"/>
</dbReference>
<dbReference type="InterPro" id="IPR036890">
    <property type="entry name" value="HATPase_C_sf"/>
</dbReference>
<keyword evidence="11" id="KW-1133">Transmembrane helix</keyword>
<dbReference type="CDD" id="cd16922">
    <property type="entry name" value="HATPase_EvgS-ArcB-TorS-like"/>
    <property type="match status" value="1"/>
</dbReference>
<evidence type="ECO:0000256" key="8">
    <source>
        <dbReference type="ARBA" id="ARBA00022692"/>
    </source>
</evidence>
<dbReference type="SUPFAM" id="SSF47384">
    <property type="entry name" value="Homodimeric domain of signal transducing histidine kinase"/>
    <property type="match status" value="1"/>
</dbReference>
<dbReference type="EC" id="2.7.13.3" evidence="3"/>
<dbReference type="Pfam" id="PF01627">
    <property type="entry name" value="Hpt"/>
    <property type="match status" value="1"/>
</dbReference>
<dbReference type="EMBL" id="BAAAEI010000015">
    <property type="protein sequence ID" value="GAA0362814.1"/>
    <property type="molecule type" value="Genomic_DNA"/>
</dbReference>
<keyword evidence="8" id="KW-0812">Transmembrane</keyword>
<dbReference type="SUPFAM" id="SSF47226">
    <property type="entry name" value="Histidine-containing phosphotransfer domain, HPT domain"/>
    <property type="match status" value="1"/>
</dbReference>